<sequence length="209" mass="22368">MSRFLAFGAAAVVAAFLGGTAGYLYWKQGDQAADPLAKCREGQVGGATIGGPFTLLDKAGQAITDKEVITRPTLVYFGYTFCPDVCPFDMSRNVEAISLLEEQGHDVGLVFVTIDPERDTPEVVGDYASNLDTRVIGLSGSKEQIKAAADAYRVYYKAQAAEDGYYLVDHTAFTYLMLPGIGFADFYKREASPEQIANGAACMIDAAAG</sequence>
<comment type="similarity">
    <text evidence="1">Belongs to the SCO1/2 family.</text>
</comment>
<gene>
    <name evidence="2" type="ORF">H0485_01900</name>
</gene>
<dbReference type="Proteomes" id="UP001198571">
    <property type="component" value="Unassembled WGS sequence"/>
</dbReference>
<accession>A0ABS8CHB7</accession>
<dbReference type="PANTHER" id="PTHR12151:SF25">
    <property type="entry name" value="LINALOOL DEHYDRATASE_ISOMERASE DOMAIN-CONTAINING PROTEIN"/>
    <property type="match status" value="1"/>
</dbReference>
<evidence type="ECO:0000256" key="1">
    <source>
        <dbReference type="ARBA" id="ARBA00010996"/>
    </source>
</evidence>
<reference evidence="2 3" key="1">
    <citation type="submission" date="2020-07" db="EMBL/GenBank/DDBJ databases">
        <title>Pseudogemmobacter sp. nov., isolated from poultry manure in Taiwan.</title>
        <authorList>
            <person name="Lin S.-Y."/>
            <person name="Tang Y.-S."/>
            <person name="Young C.-C."/>
        </authorList>
    </citation>
    <scope>NUCLEOTIDE SEQUENCE [LARGE SCALE GENOMIC DNA]</scope>
    <source>
        <strain evidence="2 3">CC-YST710</strain>
    </source>
</reference>
<evidence type="ECO:0000313" key="3">
    <source>
        <dbReference type="Proteomes" id="UP001198571"/>
    </source>
</evidence>
<dbReference type="EMBL" id="JACDXX010000002">
    <property type="protein sequence ID" value="MCB5408761.1"/>
    <property type="molecule type" value="Genomic_DNA"/>
</dbReference>
<dbReference type="CDD" id="cd02968">
    <property type="entry name" value="SCO"/>
    <property type="match status" value="1"/>
</dbReference>
<comment type="caution">
    <text evidence="2">The sequence shown here is derived from an EMBL/GenBank/DDBJ whole genome shotgun (WGS) entry which is preliminary data.</text>
</comment>
<dbReference type="Gene3D" id="3.40.30.10">
    <property type="entry name" value="Glutaredoxin"/>
    <property type="match status" value="1"/>
</dbReference>
<dbReference type="Pfam" id="PF02630">
    <property type="entry name" value="SCO1-SenC"/>
    <property type="match status" value="1"/>
</dbReference>
<dbReference type="PANTHER" id="PTHR12151">
    <property type="entry name" value="ELECTRON TRANSPORT PROTIN SCO1/SENC FAMILY MEMBER"/>
    <property type="match status" value="1"/>
</dbReference>
<organism evidence="2 3">
    <name type="scientific">Pseudogemmobacter faecipullorum</name>
    <dbReference type="NCBI Taxonomy" id="2755041"/>
    <lineage>
        <taxon>Bacteria</taxon>
        <taxon>Pseudomonadati</taxon>
        <taxon>Pseudomonadota</taxon>
        <taxon>Alphaproteobacteria</taxon>
        <taxon>Rhodobacterales</taxon>
        <taxon>Paracoccaceae</taxon>
        <taxon>Pseudogemmobacter</taxon>
    </lineage>
</organism>
<name>A0ABS8CHB7_9RHOB</name>
<dbReference type="RefSeq" id="WP_226933670.1">
    <property type="nucleotide sequence ID" value="NZ_JACDXX010000002.1"/>
</dbReference>
<dbReference type="SUPFAM" id="SSF52833">
    <property type="entry name" value="Thioredoxin-like"/>
    <property type="match status" value="1"/>
</dbReference>
<dbReference type="InterPro" id="IPR036249">
    <property type="entry name" value="Thioredoxin-like_sf"/>
</dbReference>
<dbReference type="InterPro" id="IPR003782">
    <property type="entry name" value="SCO1/SenC"/>
</dbReference>
<evidence type="ECO:0000313" key="2">
    <source>
        <dbReference type="EMBL" id="MCB5408761.1"/>
    </source>
</evidence>
<proteinExistence type="inferred from homology"/>
<protein>
    <submittedName>
        <fullName evidence="2">SCO family protein</fullName>
    </submittedName>
</protein>
<keyword evidence="3" id="KW-1185">Reference proteome</keyword>